<comment type="caution">
    <text evidence="2">The sequence shown here is derived from an EMBL/GenBank/DDBJ whole genome shotgun (WGS) entry which is preliminary data.</text>
</comment>
<sequence>MKLIFTCFVFIIGLTVTLTHAQTPVVRLKTVTGGLFRPIDLASIDADRHLIGQTNGKVRLVANGILNPTPYLDISALVQDTSYNGIFGLCLHPRFASNGYLYVQYFRKTDKAAVVARYTRDSLNPNRANPASAQVVFTVPYPTFGHRSGRMAFGPDGYLYITTGDSAPGDRGSIGDPNGYAQNPRSPFGKLFRIDVDKGNPYAIPPGNPFTTPNDSIPDELYAVGLRNPWRWSFDRLTGDLWLTDVGQDGWEEVNFTPAGASAPQNYGWRCYEGNVPYITTGCSVTATYAMPLHTYAGYNNNGNQQVSVTGGFVYRGERYPELQGWYVYGDWNGGTIWTLRRNAATGTYQNVKQAASVASLVSFGEGTDGELYILSFNSGMLYQITTDAIVSRQTGDWHTSSTWDCACVPSADSRVVVAPGHKVTVRQPAPVQSVRVLGGLRFEGGGVLRY</sequence>
<dbReference type="InterPro" id="IPR012938">
    <property type="entry name" value="Glc/Sorbosone_DH"/>
</dbReference>
<accession>A0A7J5TWS6</accession>
<dbReference type="SUPFAM" id="SSF50952">
    <property type="entry name" value="Soluble quinoprotein glucose dehydrogenase"/>
    <property type="match status" value="1"/>
</dbReference>
<evidence type="ECO:0000313" key="2">
    <source>
        <dbReference type="EMBL" id="KAB7729088.1"/>
    </source>
</evidence>
<dbReference type="Gene3D" id="2.120.10.30">
    <property type="entry name" value="TolB, C-terminal domain"/>
    <property type="match status" value="1"/>
</dbReference>
<dbReference type="InterPro" id="IPR011042">
    <property type="entry name" value="6-blade_b-propeller_TolB-like"/>
</dbReference>
<proteinExistence type="predicted"/>
<evidence type="ECO:0000313" key="3">
    <source>
        <dbReference type="Proteomes" id="UP000488299"/>
    </source>
</evidence>
<dbReference type="PANTHER" id="PTHR19328:SF75">
    <property type="entry name" value="ALDOSE SUGAR DEHYDROGENASE YLII"/>
    <property type="match status" value="1"/>
</dbReference>
<protein>
    <submittedName>
        <fullName evidence="2">Sugar dehydrogenase</fullName>
    </submittedName>
</protein>
<organism evidence="2 3">
    <name type="scientific">Rudanella paleaurantiibacter</name>
    <dbReference type="NCBI Taxonomy" id="2614655"/>
    <lineage>
        <taxon>Bacteria</taxon>
        <taxon>Pseudomonadati</taxon>
        <taxon>Bacteroidota</taxon>
        <taxon>Cytophagia</taxon>
        <taxon>Cytophagales</taxon>
        <taxon>Cytophagaceae</taxon>
        <taxon>Rudanella</taxon>
    </lineage>
</organism>
<reference evidence="2 3" key="1">
    <citation type="submission" date="2019-10" db="EMBL/GenBank/DDBJ databases">
        <title>Rudanella paleaurantiibacter sp. nov., isolated from sludge.</title>
        <authorList>
            <person name="Xu S.Q."/>
        </authorList>
    </citation>
    <scope>NUCLEOTIDE SEQUENCE [LARGE SCALE GENOMIC DNA]</scope>
    <source>
        <strain evidence="2 3">HX-22-17</strain>
    </source>
</reference>
<keyword evidence="3" id="KW-1185">Reference proteome</keyword>
<dbReference type="Proteomes" id="UP000488299">
    <property type="component" value="Unassembled WGS sequence"/>
</dbReference>
<feature type="domain" description="Glucose/Sorbosone dehydrogenase" evidence="1">
    <location>
        <begin position="37"/>
        <end position="380"/>
    </location>
</feature>
<dbReference type="InterPro" id="IPR011041">
    <property type="entry name" value="Quinoprot_gluc/sorb_DH_b-prop"/>
</dbReference>
<evidence type="ECO:0000259" key="1">
    <source>
        <dbReference type="Pfam" id="PF07995"/>
    </source>
</evidence>
<dbReference type="RefSeq" id="WP_152125199.1">
    <property type="nucleotide sequence ID" value="NZ_WELI01000006.1"/>
</dbReference>
<name>A0A7J5TWS6_9BACT</name>
<gene>
    <name evidence="2" type="ORF">F5984_15680</name>
</gene>
<dbReference type="Pfam" id="PF07995">
    <property type="entry name" value="GSDH"/>
    <property type="match status" value="1"/>
</dbReference>
<dbReference type="PANTHER" id="PTHR19328">
    <property type="entry name" value="HEDGEHOG-INTERACTING PROTEIN"/>
    <property type="match status" value="1"/>
</dbReference>
<dbReference type="EMBL" id="WELI01000006">
    <property type="protein sequence ID" value="KAB7729088.1"/>
    <property type="molecule type" value="Genomic_DNA"/>
</dbReference>
<dbReference type="AlphaFoldDB" id="A0A7J5TWS6"/>